<feature type="transmembrane region" description="Helical" evidence="1">
    <location>
        <begin position="12"/>
        <end position="44"/>
    </location>
</feature>
<feature type="transmembrane region" description="Helical" evidence="1">
    <location>
        <begin position="126"/>
        <end position="143"/>
    </location>
</feature>
<dbReference type="InterPro" id="IPR051533">
    <property type="entry name" value="WaaL-like"/>
</dbReference>
<evidence type="ECO:0008006" key="3">
    <source>
        <dbReference type="Google" id="ProtNLM"/>
    </source>
</evidence>
<reference evidence="2" key="1">
    <citation type="submission" date="2019-11" db="EMBL/GenBank/DDBJ databases">
        <authorList>
            <person name="Feng L."/>
        </authorList>
    </citation>
    <scope>NUCLEOTIDE SEQUENCE</scope>
    <source>
        <strain evidence="2">CramosumLFYP8</strain>
    </source>
</reference>
<feature type="transmembrane region" description="Helical" evidence="1">
    <location>
        <begin position="73"/>
        <end position="90"/>
    </location>
</feature>
<name>A0A6N2XWA6_9FIRM</name>
<proteinExistence type="predicted"/>
<dbReference type="AlphaFoldDB" id="A0A6N2XWA6"/>
<feature type="transmembrane region" description="Helical" evidence="1">
    <location>
        <begin position="357"/>
        <end position="378"/>
    </location>
</feature>
<feature type="transmembrane region" description="Helical" evidence="1">
    <location>
        <begin position="195"/>
        <end position="214"/>
    </location>
</feature>
<feature type="transmembrane region" description="Helical" evidence="1">
    <location>
        <begin position="155"/>
        <end position="174"/>
    </location>
</feature>
<evidence type="ECO:0000313" key="2">
    <source>
        <dbReference type="EMBL" id="VYT58107.1"/>
    </source>
</evidence>
<feature type="transmembrane region" description="Helical" evidence="1">
    <location>
        <begin position="96"/>
        <end position="114"/>
    </location>
</feature>
<organism evidence="2">
    <name type="scientific">Thomasclavelia ramosa</name>
    <dbReference type="NCBI Taxonomy" id="1547"/>
    <lineage>
        <taxon>Bacteria</taxon>
        <taxon>Bacillati</taxon>
        <taxon>Bacillota</taxon>
        <taxon>Erysipelotrichia</taxon>
        <taxon>Erysipelotrichales</taxon>
        <taxon>Coprobacillaceae</taxon>
        <taxon>Thomasclavelia</taxon>
    </lineage>
</organism>
<keyword evidence="1" id="KW-0472">Membrane</keyword>
<feature type="transmembrane region" description="Helical" evidence="1">
    <location>
        <begin position="265"/>
        <end position="283"/>
    </location>
</feature>
<dbReference type="EMBL" id="CACRTL010000003">
    <property type="protein sequence ID" value="VYT58107.1"/>
    <property type="molecule type" value="Genomic_DNA"/>
</dbReference>
<accession>A0A6N2XWA6</accession>
<dbReference type="RefSeq" id="WP_156635008.1">
    <property type="nucleotide sequence ID" value="NZ_CACRTL010000003.1"/>
</dbReference>
<feature type="transmembrane region" description="Helical" evidence="1">
    <location>
        <begin position="390"/>
        <end position="408"/>
    </location>
</feature>
<sequence>MKLSNLTKNMYFQYLFLFILFVFSNLINSMFSIISVIFSIFLILKNDNTNNIKLLFFLLPNIRILDCSGFKSWINILFFIISLTIIITKTQWFNKINRVAFCSALIMFALEFVHVFENHASINNEIFNAINIAFDFFAMIIIFMEKCDLEVYKEYSYALIFGVFNSVLCFFIANSSMLTMMFTSRYRLSAYGNDPNYLSSYLVLGMCGVLLYLYDNKLNYKYLIILFLCIIIGLFTMSKMCIFCICASILLYLSNLLMKGKLRKIGVIILRLLPFILIIYFIFGSEINYLISKFLERFSESYSVNSIANFTSGRSNIQSDYLKYLYSNLESLFFGRGINYLDFYTRYGMTFVAHNTYLDIVLSWGVFGSIIFFFTVIFCIRKYIKIKRNYLRYLLPFFVYLAMLFSLSCLSADMFWYLLAFVLIPLRIQTTTSIDLKKKGMYLHD</sequence>
<evidence type="ECO:0000256" key="1">
    <source>
        <dbReference type="SAM" id="Phobius"/>
    </source>
</evidence>
<keyword evidence="1" id="KW-0812">Transmembrane</keyword>
<dbReference type="PANTHER" id="PTHR37422:SF17">
    <property type="entry name" value="O-ANTIGEN LIGASE"/>
    <property type="match status" value="1"/>
</dbReference>
<dbReference type="PANTHER" id="PTHR37422">
    <property type="entry name" value="TEICHURONIC ACID BIOSYNTHESIS PROTEIN TUAE"/>
    <property type="match status" value="1"/>
</dbReference>
<protein>
    <recommendedName>
        <fullName evidence="3">O-antigen ligase domain-containing protein</fullName>
    </recommendedName>
</protein>
<keyword evidence="1" id="KW-1133">Transmembrane helix</keyword>
<feature type="transmembrane region" description="Helical" evidence="1">
    <location>
        <begin position="220"/>
        <end position="253"/>
    </location>
</feature>
<gene>
    <name evidence="2" type="ORF">CRLFYP8_00650</name>
</gene>